<keyword evidence="3" id="KW-1185">Reference proteome</keyword>
<accession>A0A4Y2U8E7</accession>
<dbReference type="AlphaFoldDB" id="A0A4Y2U8E7"/>
<name>A0A4Y2U8E7_ARAVE</name>
<protein>
    <submittedName>
        <fullName evidence="1">Uncharacterized protein</fullName>
    </submittedName>
</protein>
<evidence type="ECO:0000313" key="1">
    <source>
        <dbReference type="EMBL" id="GBO08331.1"/>
    </source>
</evidence>
<evidence type="ECO:0000313" key="2">
    <source>
        <dbReference type="EMBL" id="GBO08334.1"/>
    </source>
</evidence>
<organism evidence="1 3">
    <name type="scientific">Araneus ventricosus</name>
    <name type="common">Orbweaver spider</name>
    <name type="synonym">Epeira ventricosa</name>
    <dbReference type="NCBI Taxonomy" id="182803"/>
    <lineage>
        <taxon>Eukaryota</taxon>
        <taxon>Metazoa</taxon>
        <taxon>Ecdysozoa</taxon>
        <taxon>Arthropoda</taxon>
        <taxon>Chelicerata</taxon>
        <taxon>Arachnida</taxon>
        <taxon>Araneae</taxon>
        <taxon>Araneomorphae</taxon>
        <taxon>Entelegynae</taxon>
        <taxon>Araneoidea</taxon>
        <taxon>Araneidae</taxon>
        <taxon>Araneus</taxon>
    </lineage>
</organism>
<evidence type="ECO:0000313" key="3">
    <source>
        <dbReference type="Proteomes" id="UP000499080"/>
    </source>
</evidence>
<proteinExistence type="predicted"/>
<gene>
    <name evidence="2" type="ORF">AVEN_164278_1</name>
    <name evidence="1" type="ORF">AVEN_79914_1</name>
</gene>
<dbReference type="EMBL" id="BGPR01034114">
    <property type="protein sequence ID" value="GBO08334.1"/>
    <property type="molecule type" value="Genomic_DNA"/>
</dbReference>
<sequence length="95" mass="10755">MLKYVKSLPVKSQQILYSQGIASTYVIRWLEYLFIFDTVGILNRGITSVSTHSLWKETLAMAKVGWEGSKRMVVMLRNMSGCVSVYTSEMKSHSG</sequence>
<dbReference type="EMBL" id="BGPR01034113">
    <property type="protein sequence ID" value="GBO08331.1"/>
    <property type="molecule type" value="Genomic_DNA"/>
</dbReference>
<comment type="caution">
    <text evidence="1">The sequence shown here is derived from an EMBL/GenBank/DDBJ whole genome shotgun (WGS) entry which is preliminary data.</text>
</comment>
<dbReference type="Proteomes" id="UP000499080">
    <property type="component" value="Unassembled WGS sequence"/>
</dbReference>
<reference evidence="1 3" key="1">
    <citation type="journal article" date="2019" name="Sci. Rep.">
        <title>Orb-weaving spider Araneus ventricosus genome elucidates the spidroin gene catalogue.</title>
        <authorList>
            <person name="Kono N."/>
            <person name="Nakamura H."/>
            <person name="Ohtoshi R."/>
            <person name="Moran D.A.P."/>
            <person name="Shinohara A."/>
            <person name="Yoshida Y."/>
            <person name="Fujiwara M."/>
            <person name="Mori M."/>
            <person name="Tomita M."/>
            <person name="Arakawa K."/>
        </authorList>
    </citation>
    <scope>NUCLEOTIDE SEQUENCE [LARGE SCALE GENOMIC DNA]</scope>
</reference>